<dbReference type="EMBL" id="CP019062">
    <property type="protein sequence ID" value="AVF36318.1"/>
    <property type="molecule type" value="Genomic_DNA"/>
</dbReference>
<reference evidence="4" key="1">
    <citation type="submission" date="2017-01" db="EMBL/GenBank/DDBJ databases">
        <title>Genome sequence of Rouxiella sp. ERMR1:05.</title>
        <authorList>
            <person name="Kumar R."/>
            <person name="Singh D."/>
            <person name="Kumar S."/>
        </authorList>
    </citation>
    <scope>NUCLEOTIDE SEQUENCE [LARGE SCALE GENOMIC DNA]</scope>
    <source>
        <strain evidence="4">ERMR1:05</strain>
    </source>
</reference>
<evidence type="ECO:0000259" key="2">
    <source>
        <dbReference type="Pfam" id="PF02894"/>
    </source>
</evidence>
<evidence type="ECO:0000259" key="1">
    <source>
        <dbReference type="Pfam" id="PF01408"/>
    </source>
</evidence>
<dbReference type="OrthoDB" id="9774191at2"/>
<dbReference type="Pfam" id="PF02894">
    <property type="entry name" value="GFO_IDH_MocA_C"/>
    <property type="match status" value="1"/>
</dbReference>
<dbReference type="RefSeq" id="WP_104923730.1">
    <property type="nucleotide sequence ID" value="NZ_CP019062.1"/>
</dbReference>
<dbReference type="AlphaFoldDB" id="A0A2L1UU26"/>
<feature type="domain" description="Gfo/Idh/MocA-like oxidoreductase C-terminal" evidence="2">
    <location>
        <begin position="136"/>
        <end position="336"/>
    </location>
</feature>
<dbReference type="Gene3D" id="3.30.360.10">
    <property type="entry name" value="Dihydrodipicolinate Reductase, domain 2"/>
    <property type="match status" value="1"/>
</dbReference>
<dbReference type="InterPro" id="IPR036291">
    <property type="entry name" value="NAD(P)-bd_dom_sf"/>
</dbReference>
<dbReference type="PANTHER" id="PTHR43708">
    <property type="entry name" value="CONSERVED EXPRESSED OXIDOREDUCTASE (EUROFUNG)"/>
    <property type="match status" value="1"/>
</dbReference>
<dbReference type="InterPro" id="IPR004104">
    <property type="entry name" value="Gfo/Idh/MocA-like_OxRdtase_C"/>
</dbReference>
<organism evidence="3 4">
    <name type="scientific">Rahnella sikkimica</name>
    <dbReference type="NCBI Taxonomy" id="1805933"/>
    <lineage>
        <taxon>Bacteria</taxon>
        <taxon>Pseudomonadati</taxon>
        <taxon>Pseudomonadota</taxon>
        <taxon>Gammaproteobacteria</taxon>
        <taxon>Enterobacterales</taxon>
        <taxon>Yersiniaceae</taxon>
        <taxon>Rahnella</taxon>
    </lineage>
</organism>
<gene>
    <name evidence="3" type="ORF">BV494_15885</name>
</gene>
<dbReference type="SUPFAM" id="SSF51735">
    <property type="entry name" value="NAD(P)-binding Rossmann-fold domains"/>
    <property type="match status" value="1"/>
</dbReference>
<dbReference type="InterPro" id="IPR000683">
    <property type="entry name" value="Gfo/Idh/MocA-like_OxRdtase_N"/>
</dbReference>
<dbReference type="Gene3D" id="3.40.50.720">
    <property type="entry name" value="NAD(P)-binding Rossmann-like Domain"/>
    <property type="match status" value="1"/>
</dbReference>
<dbReference type="PANTHER" id="PTHR43708:SF7">
    <property type="entry name" value="OXIDOREDUCTASE"/>
    <property type="match status" value="1"/>
</dbReference>
<evidence type="ECO:0000313" key="3">
    <source>
        <dbReference type="EMBL" id="AVF36318.1"/>
    </source>
</evidence>
<dbReference type="GO" id="GO:0000166">
    <property type="term" value="F:nucleotide binding"/>
    <property type="evidence" value="ECO:0007669"/>
    <property type="project" value="InterPro"/>
</dbReference>
<dbReference type="KEGG" id="rox:BV494_15885"/>
<dbReference type="Proteomes" id="UP000239197">
    <property type="component" value="Chromosome"/>
</dbReference>
<accession>A0A2L1UU26</accession>
<proteinExistence type="predicted"/>
<dbReference type="Pfam" id="PF01408">
    <property type="entry name" value="GFO_IDH_MocA"/>
    <property type="match status" value="1"/>
</dbReference>
<dbReference type="InterPro" id="IPR051317">
    <property type="entry name" value="Gfo/Idh/MocA_oxidoreduct"/>
</dbReference>
<name>A0A2L1UU26_9GAMM</name>
<protein>
    <submittedName>
        <fullName evidence="3">Oxidoreductase</fullName>
    </submittedName>
</protein>
<feature type="domain" description="Gfo/Idh/MocA-like oxidoreductase N-terminal" evidence="1">
    <location>
        <begin position="4"/>
        <end position="121"/>
    </location>
</feature>
<sequence>MMIHSAFIGFGKSATRYHLPYVFQRRDTFRVKTIFDVVRRPALEAESEYQGIHFTDNLNDILLDESITLVTLCTPPETHYDYARQCLEHGKNVIVEKPFTRTLAEAEALFALAAEKGLTVTPFQNRRFDSCFLAAKKVINSGVLGKLVEFESHFDYFRPDAPDAPGDFTHGAFYGLGMHLIDQVVSLFGRPEFVHYDIRAVRNKNNPDDTFELQLYYGDIKAIVKCSHLVMLPYPKFIVHGENGSFIKLNIDQQETSLKSGIMPGSNHFGKDPEWGVLKYQNVQGEMITEKVDAGTGDYGRVYDAVYDTLIHKKPVYVPQQDVLTTMEILHRAFEQPAPALIKLR</sequence>
<dbReference type="NCBIfam" id="NF007574">
    <property type="entry name" value="PRK10206.1"/>
    <property type="match status" value="1"/>
</dbReference>
<evidence type="ECO:0000313" key="4">
    <source>
        <dbReference type="Proteomes" id="UP000239197"/>
    </source>
</evidence>
<keyword evidence="4" id="KW-1185">Reference proteome</keyword>